<dbReference type="PROSITE" id="PS51464">
    <property type="entry name" value="SIS"/>
    <property type="match status" value="1"/>
</dbReference>
<dbReference type="EMBL" id="QEIT01000019">
    <property type="protein sequence ID" value="PWZ76058.1"/>
    <property type="molecule type" value="Genomic_DNA"/>
</dbReference>
<dbReference type="EMBL" id="AAXKXX010000025">
    <property type="protein sequence ID" value="EGQ4385802.1"/>
    <property type="molecule type" value="Genomic_DNA"/>
</dbReference>
<protein>
    <submittedName>
        <fullName evidence="9">MurR/RpiR family transcriptional regulator</fullName>
    </submittedName>
</protein>
<name>A0A166SAF0_STAPS</name>
<dbReference type="Proteomes" id="UP000256409">
    <property type="component" value="Unassembled WGS sequence"/>
</dbReference>
<dbReference type="InterPro" id="IPR047640">
    <property type="entry name" value="RpiR-like"/>
</dbReference>
<dbReference type="InterPro" id="IPR001347">
    <property type="entry name" value="SIS_dom"/>
</dbReference>
<accession>A0A166SAF0</accession>
<keyword evidence="2" id="KW-0238">DNA-binding</keyword>
<evidence type="ECO:0000256" key="2">
    <source>
        <dbReference type="ARBA" id="ARBA00023125"/>
    </source>
</evidence>
<reference evidence="7 10" key="1">
    <citation type="journal article" date="2018" name="Vet. Microbiol.">
        <title>Clonal diversity and geographic distribution of methicillin-resistant Staphylococcus pseudintermedius from Australian animals: Discovery of novel sequence types.</title>
        <authorList>
            <person name="Worthing K.A."/>
            <person name="Abraham S."/>
            <person name="Coombs G.W."/>
            <person name="Pang S."/>
            <person name="Saputra S."/>
            <person name="Jordan D."/>
            <person name="Trott D.J."/>
            <person name="Norris J.M."/>
        </authorList>
    </citation>
    <scope>NUCLEOTIDE SEQUENCE [LARGE SCALE GENOMIC DNA]</scope>
    <source>
        <strain evidence="7 10">ST525 1</strain>
    </source>
</reference>
<evidence type="ECO:0000313" key="10">
    <source>
        <dbReference type="Proteomes" id="UP000246800"/>
    </source>
</evidence>
<proteinExistence type="predicted"/>
<dbReference type="Proteomes" id="UP000246800">
    <property type="component" value="Unassembled WGS sequence"/>
</dbReference>
<evidence type="ECO:0000313" key="11">
    <source>
        <dbReference type="Proteomes" id="UP000256409"/>
    </source>
</evidence>
<dbReference type="OrthoDB" id="6590756at2"/>
<dbReference type="GO" id="GO:0097367">
    <property type="term" value="F:carbohydrate derivative binding"/>
    <property type="evidence" value="ECO:0007669"/>
    <property type="project" value="InterPro"/>
</dbReference>
<dbReference type="PANTHER" id="PTHR30514">
    <property type="entry name" value="GLUCOKINASE"/>
    <property type="match status" value="1"/>
</dbReference>
<evidence type="ECO:0000259" key="4">
    <source>
        <dbReference type="PROSITE" id="PS51071"/>
    </source>
</evidence>
<evidence type="ECO:0000256" key="1">
    <source>
        <dbReference type="ARBA" id="ARBA00023015"/>
    </source>
</evidence>
<evidence type="ECO:0000313" key="8">
    <source>
        <dbReference type="EMBL" id="QQM98021.1"/>
    </source>
</evidence>
<organism evidence="9 11">
    <name type="scientific">Staphylococcus pseudintermedius</name>
    <dbReference type="NCBI Taxonomy" id="283734"/>
    <lineage>
        <taxon>Bacteria</taxon>
        <taxon>Bacillati</taxon>
        <taxon>Bacillota</taxon>
        <taxon>Bacilli</taxon>
        <taxon>Bacillales</taxon>
        <taxon>Staphylococcaceae</taxon>
        <taxon>Staphylococcus</taxon>
        <taxon>Staphylococcus intermedius group</taxon>
    </lineage>
</organism>
<dbReference type="Pfam" id="PF01380">
    <property type="entry name" value="SIS"/>
    <property type="match status" value="1"/>
</dbReference>
<keyword evidence="1" id="KW-0805">Transcription regulation</keyword>
<dbReference type="SUPFAM" id="SSF53697">
    <property type="entry name" value="SIS domain"/>
    <property type="match status" value="1"/>
</dbReference>
<dbReference type="SMR" id="A0A166SAF0"/>
<dbReference type="InterPro" id="IPR035472">
    <property type="entry name" value="RpiR-like_SIS"/>
</dbReference>
<dbReference type="AlphaFoldDB" id="A0A166SAF0"/>
<dbReference type="RefSeq" id="WP_014614866.1">
    <property type="nucleotide sequence ID" value="NZ_AP019372.1"/>
</dbReference>
<dbReference type="GO" id="GO:0003700">
    <property type="term" value="F:DNA-binding transcription factor activity"/>
    <property type="evidence" value="ECO:0007669"/>
    <property type="project" value="InterPro"/>
</dbReference>
<reference evidence="11" key="3">
    <citation type="journal article" date="2018" name="Vet. Microbiol.">
        <title>Molecular epidemiology of methicillin-resistant staphylococci amongst veterinary personnel, personnel-owned pets, patients and the hospital environment of two companion animal veterinary hospitals.</title>
        <authorList>
            <person name="Worthing K.A."/>
            <person name="Brown J."/>
            <person name="Gerber L."/>
            <person name="Abraham S."/>
            <person name="Trott D."/>
            <person name="Norris J.M."/>
        </authorList>
    </citation>
    <scope>NUCLEOTIDE SEQUENCE [LARGE SCALE GENOMIC DNA]</scope>
    <source>
        <strain evidence="11">ST496-2</strain>
    </source>
</reference>
<dbReference type="InterPro" id="IPR046348">
    <property type="entry name" value="SIS_dom_sf"/>
</dbReference>
<dbReference type="Proteomes" id="UP000595859">
    <property type="component" value="Chromosome"/>
</dbReference>
<evidence type="ECO:0000256" key="3">
    <source>
        <dbReference type="ARBA" id="ARBA00023163"/>
    </source>
</evidence>
<reference evidence="6 13" key="4">
    <citation type="submission" date="2018-11" db="EMBL/GenBank/DDBJ databases">
        <authorList>
            <consortium name="Veterinary Laboratory Investigation and Response Network"/>
        </authorList>
    </citation>
    <scope>NUCLEOTIDE SEQUENCE [LARGE SCALE GENOMIC DNA]</scope>
    <source>
        <strain evidence="6 13">SPSE-18-VL-LA-PA-Ryan-0021</strain>
    </source>
</reference>
<dbReference type="Gene3D" id="3.40.50.10490">
    <property type="entry name" value="Glucose-6-phosphate isomerase like protein, domain 1"/>
    <property type="match status" value="1"/>
</dbReference>
<dbReference type="InterPro" id="IPR036388">
    <property type="entry name" value="WH-like_DNA-bd_sf"/>
</dbReference>
<evidence type="ECO:0000313" key="12">
    <source>
        <dbReference type="Proteomes" id="UP000595859"/>
    </source>
</evidence>
<evidence type="ECO:0000313" key="6">
    <source>
        <dbReference type="EMBL" id="EGQ4385802.1"/>
    </source>
</evidence>
<dbReference type="PANTHER" id="PTHR30514:SF1">
    <property type="entry name" value="HTH-TYPE TRANSCRIPTIONAL REGULATOR HEXR-RELATED"/>
    <property type="match status" value="1"/>
</dbReference>
<reference evidence="8 12" key="5">
    <citation type="submission" date="2020-12" db="EMBL/GenBank/DDBJ databases">
        <title>Whole genome sequencing and de novo assembly of Staphylococcus pseudintermedius: a novel pangenome approach to unravel pathogenesis of canine pyoderma.</title>
        <authorList>
            <person name="Ferrer L."/>
            <person name="Perez D."/>
            <person name="Fonticoba R."/>
            <person name="Vines J."/>
            <person name="Fabregas N."/>
            <person name="Madronero S."/>
            <person name="Meroni G."/>
            <person name="Martino P."/>
            <person name="Martinez S."/>
            <person name="Cusco A."/>
            <person name="Migura L."/>
            <person name="Francino O."/>
        </authorList>
    </citation>
    <scope>NUCLEOTIDE SEQUENCE [LARGE SCALE GENOMIC DNA]</scope>
    <source>
        <strain evidence="8 12">HSP080</strain>
    </source>
</reference>
<evidence type="ECO:0000259" key="5">
    <source>
        <dbReference type="PROSITE" id="PS51464"/>
    </source>
</evidence>
<dbReference type="EMBL" id="CP066884">
    <property type="protein sequence ID" value="QQM98021.1"/>
    <property type="molecule type" value="Genomic_DNA"/>
</dbReference>
<evidence type="ECO:0000313" key="13">
    <source>
        <dbReference type="Proteomes" id="UP000600220"/>
    </source>
</evidence>
<dbReference type="SUPFAM" id="SSF46689">
    <property type="entry name" value="Homeodomain-like"/>
    <property type="match status" value="1"/>
</dbReference>
<sequence length="251" mass="29011">MLLDRFVNANYDQLNDNDLHIIKTVHDHIDAMKKMKIQDLALVAHTSISSIHRLCRKLGFDGYSELKTYIKLNYQKEALPQDTIALLEHDIQQTMKHLNHIDFSSLNQRIDEAPFIYIYGTGTAQQSVAQDVQRQILALHKKSVVLKNELELLHALDMMSPCELLIIISLSGDTTRFEEVIKSIKARELSYISVTTLQDNSLAQHATFNIYVHSTPFRLFNQVDNSSFVTFHLAFDMILRKYSTWKLKQPH</sequence>
<dbReference type="eggNOG" id="COG1737">
    <property type="taxonomic scope" value="Bacteria"/>
</dbReference>
<feature type="domain" description="SIS" evidence="5">
    <location>
        <begin position="106"/>
        <end position="248"/>
    </location>
</feature>
<evidence type="ECO:0000313" key="7">
    <source>
        <dbReference type="EMBL" id="PWZ76058.1"/>
    </source>
</evidence>
<dbReference type="GO" id="GO:1901135">
    <property type="term" value="P:carbohydrate derivative metabolic process"/>
    <property type="evidence" value="ECO:0007669"/>
    <property type="project" value="InterPro"/>
</dbReference>
<dbReference type="PROSITE" id="PS51071">
    <property type="entry name" value="HTH_RPIR"/>
    <property type="match status" value="1"/>
</dbReference>
<evidence type="ECO:0000313" key="9">
    <source>
        <dbReference type="EMBL" id="REA80992.1"/>
    </source>
</evidence>
<dbReference type="EMBL" id="QQPC01000056">
    <property type="protein sequence ID" value="REA80992.1"/>
    <property type="molecule type" value="Genomic_DNA"/>
</dbReference>
<dbReference type="GeneID" id="93824223"/>
<dbReference type="InterPro" id="IPR009057">
    <property type="entry name" value="Homeodomain-like_sf"/>
</dbReference>
<dbReference type="Pfam" id="PF01418">
    <property type="entry name" value="HTH_6"/>
    <property type="match status" value="1"/>
</dbReference>
<dbReference type="OMA" id="DMTEMCR"/>
<dbReference type="CDD" id="cd05013">
    <property type="entry name" value="SIS_RpiR"/>
    <property type="match status" value="1"/>
</dbReference>
<dbReference type="Proteomes" id="UP000600220">
    <property type="component" value="Unassembled WGS sequence"/>
</dbReference>
<dbReference type="InterPro" id="IPR000281">
    <property type="entry name" value="HTH_RpiR"/>
</dbReference>
<keyword evidence="13" id="KW-1185">Reference proteome</keyword>
<feature type="domain" description="HTH rpiR-type" evidence="4">
    <location>
        <begin position="1"/>
        <end position="77"/>
    </location>
</feature>
<reference evidence="9" key="2">
    <citation type="journal article" date="2018" name="Vet. Microbiol.">
        <title>Methicillin-resistant staphylococci amongst veterinary personnel, personnel-owned pets, patients and the hospital environment of two small animal veterinary hospitals.</title>
        <authorList>
            <person name="Worthing K.A."/>
            <person name="Brown J."/>
            <person name="Gerber L."/>
            <person name="Abraham S."/>
            <person name="Trott D."/>
            <person name="Norris J.M."/>
        </authorList>
    </citation>
    <scope>NUCLEOTIDE SEQUENCE</scope>
    <source>
        <strain evidence="9">ST496-2</strain>
    </source>
</reference>
<dbReference type="GO" id="GO:0003677">
    <property type="term" value="F:DNA binding"/>
    <property type="evidence" value="ECO:0007669"/>
    <property type="project" value="UniProtKB-KW"/>
</dbReference>
<dbReference type="Gene3D" id="1.10.10.10">
    <property type="entry name" value="Winged helix-like DNA-binding domain superfamily/Winged helix DNA-binding domain"/>
    <property type="match status" value="1"/>
</dbReference>
<keyword evidence="3" id="KW-0804">Transcription</keyword>
<gene>
    <name evidence="7" type="ORF">DD902_03830</name>
    <name evidence="9" type="ORF">DV961_08770</name>
    <name evidence="6" type="ORF">EGV54_12150</name>
    <name evidence="8" type="ORF">JGZ15_11495</name>
</gene>